<organism evidence="3 4">
    <name type="scientific">Flagellimonas taeanensis</name>
    <dbReference type="NCBI Taxonomy" id="1005926"/>
    <lineage>
        <taxon>Bacteria</taxon>
        <taxon>Pseudomonadati</taxon>
        <taxon>Bacteroidota</taxon>
        <taxon>Flavobacteriia</taxon>
        <taxon>Flavobacteriales</taxon>
        <taxon>Flavobacteriaceae</taxon>
        <taxon>Flagellimonas</taxon>
    </lineage>
</organism>
<dbReference type="EMBL" id="FRAT01000002">
    <property type="protein sequence ID" value="SHK39595.1"/>
    <property type="molecule type" value="Genomic_DNA"/>
</dbReference>
<evidence type="ECO:0000313" key="4">
    <source>
        <dbReference type="Proteomes" id="UP000184031"/>
    </source>
</evidence>
<dbReference type="RefSeq" id="WP_072877484.1">
    <property type="nucleotide sequence ID" value="NZ_FOKU01000002.1"/>
</dbReference>
<evidence type="ECO:0000313" key="5">
    <source>
        <dbReference type="Proteomes" id="UP000198940"/>
    </source>
</evidence>
<dbReference type="EMBL" id="FOKU01000002">
    <property type="protein sequence ID" value="SFB78050.1"/>
    <property type="molecule type" value="Genomic_DNA"/>
</dbReference>
<gene>
    <name evidence="2" type="ORF">SAMN04487891_102305</name>
    <name evidence="3" type="ORF">SAMN05216293_0984</name>
</gene>
<sequence>MTKRSIFLALYLLLGIQAFSQSYYYETSWISNSVKYTGFVFFYTDTEALVRIKYFANGTDKVAQYKGTFKEFTKADGTKDYFLDGENPLIIRGPENSSYSPDNFYLEEMSDGTFKAYTVDDNAFAGGDITQHMKPTLYWINLDPKSVNQGYLDDYMNEDEDIYKALLFDNSGELELPIYTNAITAFANGEIEGEGAWSVVMSDLGANSYEKQKIFHSKQFPSDWIKTHWDLGYTITSVEFDKTKNTFLLVMSKTSRWGIQSWKLSEIFPKDWINEKWNNGYRITSIAYGNGEWVVVMNQNTGYGEQRWKTYNSEIPKEWIEQNWNEGYSITSANYGNGLWAVTMSTESQLGLQSWKTLSEYPLEYIKEKSNDGYDITTIAHGNGKWFVVMSKRSIYGYNTSYSSYSDIPLEWIFKNSRD</sequence>
<protein>
    <recommendedName>
        <fullName evidence="1">DUF7477 domain-containing protein</fullName>
    </recommendedName>
</protein>
<dbReference type="Pfam" id="PF24289">
    <property type="entry name" value="DUF7477"/>
    <property type="match status" value="1"/>
</dbReference>
<dbReference type="AlphaFoldDB" id="A0A1M6S4F6"/>
<name>A0A1M6S4F6_9FLAO</name>
<evidence type="ECO:0000313" key="2">
    <source>
        <dbReference type="EMBL" id="SFB78050.1"/>
    </source>
</evidence>
<dbReference type="STRING" id="1055723.SAMN05216293_0984"/>
<evidence type="ECO:0000313" key="3">
    <source>
        <dbReference type="EMBL" id="SHK39595.1"/>
    </source>
</evidence>
<dbReference type="Proteomes" id="UP000198940">
    <property type="component" value="Unassembled WGS sequence"/>
</dbReference>
<dbReference type="OrthoDB" id="1399673at2"/>
<keyword evidence="5" id="KW-1185">Reference proteome</keyword>
<accession>A0A1M6S4F6</accession>
<dbReference type="Proteomes" id="UP000184031">
    <property type="component" value="Unassembled WGS sequence"/>
</dbReference>
<comment type="caution">
    <text evidence="3">The sequence shown here is derived from an EMBL/GenBank/DDBJ whole genome shotgun (WGS) entry which is preliminary data.</text>
</comment>
<reference evidence="3 4" key="1">
    <citation type="submission" date="2016-11" db="EMBL/GenBank/DDBJ databases">
        <authorList>
            <person name="Varghese N."/>
            <person name="Submissions S."/>
        </authorList>
    </citation>
    <scope>NUCLEOTIDE SEQUENCE [LARGE SCALE GENOMIC DNA]</scope>
    <source>
        <strain evidence="3 4">CGMCC 1.12174</strain>
        <strain evidence="2 5">DSM 26351</strain>
    </source>
</reference>
<dbReference type="InterPro" id="IPR055900">
    <property type="entry name" value="DUF7477"/>
</dbReference>
<proteinExistence type="predicted"/>
<evidence type="ECO:0000259" key="1">
    <source>
        <dbReference type="Pfam" id="PF24289"/>
    </source>
</evidence>
<feature type="domain" description="DUF7477" evidence="1">
    <location>
        <begin position="196"/>
        <end position="333"/>
    </location>
</feature>